<evidence type="ECO:0000256" key="1">
    <source>
        <dbReference type="SAM" id="Phobius"/>
    </source>
</evidence>
<dbReference type="Gene3D" id="1.10.1760.20">
    <property type="match status" value="1"/>
</dbReference>
<keyword evidence="3" id="KW-1185">Reference proteome</keyword>
<evidence type="ECO:0000313" key="2">
    <source>
        <dbReference type="EMBL" id="MST73324.1"/>
    </source>
</evidence>
<feature type="transmembrane region" description="Helical" evidence="1">
    <location>
        <begin position="133"/>
        <end position="153"/>
    </location>
</feature>
<accession>A0A6N7XQT6</accession>
<feature type="transmembrane region" description="Helical" evidence="1">
    <location>
        <begin position="159"/>
        <end position="187"/>
    </location>
</feature>
<protein>
    <submittedName>
        <fullName evidence="2">ECF transporter S component</fullName>
    </submittedName>
</protein>
<comment type="caution">
    <text evidence="2">The sequence shown here is derived from an EMBL/GenBank/DDBJ whole genome shotgun (WGS) entry which is preliminary data.</text>
</comment>
<dbReference type="EMBL" id="VUNC01000008">
    <property type="protein sequence ID" value="MST73324.1"/>
    <property type="molecule type" value="Genomic_DNA"/>
</dbReference>
<organism evidence="2 3">
    <name type="scientific">Olsenella porci</name>
    <dbReference type="NCBI Taxonomy" id="2652279"/>
    <lineage>
        <taxon>Bacteria</taxon>
        <taxon>Bacillati</taxon>
        <taxon>Actinomycetota</taxon>
        <taxon>Coriobacteriia</taxon>
        <taxon>Coriobacteriales</taxon>
        <taxon>Atopobiaceae</taxon>
        <taxon>Olsenella</taxon>
    </lineage>
</organism>
<reference evidence="2 3" key="1">
    <citation type="submission" date="2019-08" db="EMBL/GenBank/DDBJ databases">
        <title>In-depth cultivation of the pig gut microbiome towards novel bacterial diversity and tailored functional studies.</title>
        <authorList>
            <person name="Wylensek D."/>
            <person name="Hitch T.C.A."/>
            <person name="Clavel T."/>
        </authorList>
    </citation>
    <scope>NUCLEOTIDE SEQUENCE [LARGE SCALE GENOMIC DNA]</scope>
    <source>
        <strain evidence="2 3">CA-Schmier-601-WT-1</strain>
    </source>
</reference>
<dbReference type="RefSeq" id="WP_154436045.1">
    <property type="nucleotide sequence ID" value="NZ_VUNC01000008.1"/>
</dbReference>
<gene>
    <name evidence="2" type="ORF">FYJ68_09445</name>
</gene>
<feature type="transmembrane region" description="Helical" evidence="1">
    <location>
        <begin position="65"/>
        <end position="89"/>
    </location>
</feature>
<dbReference type="AlphaFoldDB" id="A0A6N7XQT6"/>
<feature type="transmembrane region" description="Helical" evidence="1">
    <location>
        <begin position="101"/>
        <end position="121"/>
    </location>
</feature>
<sequence>MLGINNEARGAEAVLAPTLVNTPSARAVATGVAVVAAVALPQAFHVAGVALGVGGAIGQTFLPMFLPVFMVGLLAGPVAGGVTGVLAPLTSLALTDMPAPGIALAYVTVELAVCGAVCGLLAPRRMPTVTKVLAAQACGWAAVLATFVASALASGSLGMATLSAVGAVIVRGVPGLVLQWTVLPLVVDLACRSRRGFDE</sequence>
<evidence type="ECO:0000313" key="3">
    <source>
        <dbReference type="Proteomes" id="UP000469325"/>
    </source>
</evidence>
<proteinExistence type="predicted"/>
<keyword evidence="1" id="KW-0812">Transmembrane</keyword>
<feature type="transmembrane region" description="Helical" evidence="1">
    <location>
        <begin position="27"/>
        <end position="53"/>
    </location>
</feature>
<keyword evidence="1" id="KW-0472">Membrane</keyword>
<dbReference type="Proteomes" id="UP000469325">
    <property type="component" value="Unassembled WGS sequence"/>
</dbReference>
<name>A0A6N7XQT6_9ACTN</name>
<keyword evidence="1" id="KW-1133">Transmembrane helix</keyword>